<dbReference type="AlphaFoldDB" id="G7LGY7"/>
<dbReference type="EMBL" id="PSQE01000008">
    <property type="protein sequence ID" value="RHN41461.1"/>
    <property type="molecule type" value="Genomic_DNA"/>
</dbReference>
<dbReference type="EnsemblPlants" id="AET03236">
    <property type="protein sequence ID" value="AET03236"/>
    <property type="gene ID" value="MTR_8g066440"/>
</dbReference>
<reference evidence="4" key="5">
    <citation type="journal article" date="2018" name="Nat. Plants">
        <title>Whole-genome landscape of Medicago truncatula symbiotic genes.</title>
        <authorList>
            <person name="Pecrix Y."/>
            <person name="Gamas P."/>
            <person name="Carrere S."/>
        </authorList>
    </citation>
    <scope>NUCLEOTIDE SEQUENCE</scope>
    <source>
        <tissue evidence="4">Leaves</tissue>
    </source>
</reference>
<dbReference type="PANTHER" id="PTHR31672:SF13">
    <property type="entry name" value="F-BOX PROTEIN CPR30-LIKE"/>
    <property type="match status" value="1"/>
</dbReference>
<dbReference type="eggNOG" id="ENOG502QUVH">
    <property type="taxonomic scope" value="Eukaryota"/>
</dbReference>
<dbReference type="Gramene" id="rna47788">
    <property type="protein sequence ID" value="RHN41461.1"/>
    <property type="gene ID" value="gene47788"/>
</dbReference>
<dbReference type="EMBL" id="CM001224">
    <property type="protein sequence ID" value="AET03236.2"/>
    <property type="molecule type" value="Genomic_DNA"/>
</dbReference>
<feature type="domain" description="F-box" evidence="2">
    <location>
        <begin position="17"/>
        <end position="62"/>
    </location>
</feature>
<dbReference type="NCBIfam" id="TIGR01640">
    <property type="entry name" value="F_box_assoc_1"/>
    <property type="match status" value="1"/>
</dbReference>
<dbReference type="KEGG" id="mtr:11419501"/>
<dbReference type="InterPro" id="IPR006527">
    <property type="entry name" value="F-box-assoc_dom_typ1"/>
</dbReference>
<dbReference type="HOGENOM" id="CLU_027176_0_1_1"/>
<dbReference type="InterPro" id="IPR050796">
    <property type="entry name" value="SCF_F-box_component"/>
</dbReference>
<dbReference type="PROSITE" id="PS50181">
    <property type="entry name" value="FBOX"/>
    <property type="match status" value="1"/>
</dbReference>
<protein>
    <submittedName>
        <fullName evidence="3">F-box protein interaction domain protein</fullName>
    </submittedName>
    <submittedName>
        <fullName evidence="4">Putative F-box domain-containing protein</fullName>
    </submittedName>
</protein>
<evidence type="ECO:0000256" key="1">
    <source>
        <dbReference type="SAM" id="MobiDB-lite"/>
    </source>
</evidence>
<proteinExistence type="predicted"/>
<dbReference type="Pfam" id="PF07734">
    <property type="entry name" value="FBA_1"/>
    <property type="match status" value="1"/>
</dbReference>
<reference evidence="3 6" key="1">
    <citation type="journal article" date="2011" name="Nature">
        <title>The Medicago genome provides insight into the evolution of rhizobial symbioses.</title>
        <authorList>
            <person name="Young N.D."/>
            <person name="Debelle F."/>
            <person name="Oldroyd G.E."/>
            <person name="Geurts R."/>
            <person name="Cannon S.B."/>
            <person name="Udvardi M.K."/>
            <person name="Benedito V.A."/>
            <person name="Mayer K.F."/>
            <person name="Gouzy J."/>
            <person name="Schoof H."/>
            <person name="Van de Peer Y."/>
            <person name="Proost S."/>
            <person name="Cook D.R."/>
            <person name="Meyers B.C."/>
            <person name="Spannagl M."/>
            <person name="Cheung F."/>
            <person name="De Mita S."/>
            <person name="Krishnakumar V."/>
            <person name="Gundlach H."/>
            <person name="Zhou S."/>
            <person name="Mudge J."/>
            <person name="Bharti A.K."/>
            <person name="Murray J.D."/>
            <person name="Naoumkina M.A."/>
            <person name="Rosen B."/>
            <person name="Silverstein K.A."/>
            <person name="Tang H."/>
            <person name="Rombauts S."/>
            <person name="Zhao P.X."/>
            <person name="Zhou P."/>
            <person name="Barbe V."/>
            <person name="Bardou P."/>
            <person name="Bechner M."/>
            <person name="Bellec A."/>
            <person name="Berger A."/>
            <person name="Berges H."/>
            <person name="Bidwell S."/>
            <person name="Bisseling T."/>
            <person name="Choisne N."/>
            <person name="Couloux A."/>
            <person name="Denny R."/>
            <person name="Deshpande S."/>
            <person name="Dai X."/>
            <person name="Doyle J.J."/>
            <person name="Dudez A.M."/>
            <person name="Farmer A.D."/>
            <person name="Fouteau S."/>
            <person name="Franken C."/>
            <person name="Gibelin C."/>
            <person name="Gish J."/>
            <person name="Goldstein S."/>
            <person name="Gonzalez A.J."/>
            <person name="Green P.J."/>
            <person name="Hallab A."/>
            <person name="Hartog M."/>
            <person name="Hua A."/>
            <person name="Humphray S.J."/>
            <person name="Jeong D.H."/>
            <person name="Jing Y."/>
            <person name="Jocker A."/>
            <person name="Kenton S.M."/>
            <person name="Kim D.J."/>
            <person name="Klee K."/>
            <person name="Lai H."/>
            <person name="Lang C."/>
            <person name="Lin S."/>
            <person name="Macmil S.L."/>
            <person name="Magdelenat G."/>
            <person name="Matthews L."/>
            <person name="McCorrison J."/>
            <person name="Monaghan E.L."/>
            <person name="Mun J.H."/>
            <person name="Najar F.Z."/>
            <person name="Nicholson C."/>
            <person name="Noirot C."/>
            <person name="O'Bleness M."/>
            <person name="Paule C.R."/>
            <person name="Poulain J."/>
            <person name="Prion F."/>
            <person name="Qin B."/>
            <person name="Qu C."/>
            <person name="Retzel E.F."/>
            <person name="Riddle C."/>
            <person name="Sallet E."/>
            <person name="Samain S."/>
            <person name="Samson N."/>
            <person name="Sanders I."/>
            <person name="Saurat O."/>
            <person name="Scarpelli C."/>
            <person name="Schiex T."/>
            <person name="Segurens B."/>
            <person name="Severin A.J."/>
            <person name="Sherrier D.J."/>
            <person name="Shi R."/>
            <person name="Sims S."/>
            <person name="Singer S.R."/>
            <person name="Sinharoy S."/>
            <person name="Sterck L."/>
            <person name="Viollet A."/>
            <person name="Wang B.B."/>
            <person name="Wang K."/>
            <person name="Wang M."/>
            <person name="Wang X."/>
            <person name="Warfsmann J."/>
            <person name="Weissenbach J."/>
            <person name="White D.D."/>
            <person name="White J.D."/>
            <person name="Wiley G.B."/>
            <person name="Wincker P."/>
            <person name="Xing Y."/>
            <person name="Yang L."/>
            <person name="Yao Z."/>
            <person name="Ying F."/>
            <person name="Zhai J."/>
            <person name="Zhou L."/>
            <person name="Zuber A."/>
            <person name="Denarie J."/>
            <person name="Dixon R.A."/>
            <person name="May G.D."/>
            <person name="Schwartz D.C."/>
            <person name="Rogers J."/>
            <person name="Quetier F."/>
            <person name="Town C.D."/>
            <person name="Roe B.A."/>
        </authorList>
    </citation>
    <scope>NUCLEOTIDE SEQUENCE [LARGE SCALE GENOMIC DNA]</scope>
    <source>
        <strain evidence="3">A17</strain>
        <strain evidence="5 6">cv. Jemalong A17</strain>
    </source>
</reference>
<evidence type="ECO:0000313" key="6">
    <source>
        <dbReference type="Proteomes" id="UP000002051"/>
    </source>
</evidence>
<reference evidence="3 6" key="2">
    <citation type="journal article" date="2014" name="BMC Genomics">
        <title>An improved genome release (version Mt4.0) for the model legume Medicago truncatula.</title>
        <authorList>
            <person name="Tang H."/>
            <person name="Krishnakumar V."/>
            <person name="Bidwell S."/>
            <person name="Rosen B."/>
            <person name="Chan A."/>
            <person name="Zhou S."/>
            <person name="Gentzbittel L."/>
            <person name="Childs K.L."/>
            <person name="Yandell M."/>
            <person name="Gundlach H."/>
            <person name="Mayer K.F."/>
            <person name="Schwartz D.C."/>
            <person name="Town C.D."/>
        </authorList>
    </citation>
    <scope>GENOME REANNOTATION</scope>
    <source>
        <strain evidence="5 6">cv. Jemalong A17</strain>
    </source>
</reference>
<dbReference type="InterPro" id="IPR036047">
    <property type="entry name" value="F-box-like_dom_sf"/>
</dbReference>
<gene>
    <name evidence="5" type="primary">11419501</name>
    <name evidence="3" type="ordered locus">MTR_8g066440</name>
    <name evidence="4" type="ORF">MtrunA17_Chr8g0366331</name>
</gene>
<feature type="region of interest" description="Disordered" evidence="1">
    <location>
        <begin position="1"/>
        <end position="21"/>
    </location>
</feature>
<dbReference type="SUPFAM" id="SSF81383">
    <property type="entry name" value="F-box domain"/>
    <property type="match status" value="1"/>
</dbReference>
<dbReference type="PANTHER" id="PTHR31672">
    <property type="entry name" value="BNACNNG10540D PROTEIN"/>
    <property type="match status" value="1"/>
</dbReference>
<evidence type="ECO:0000313" key="3">
    <source>
        <dbReference type="EMBL" id="AET03236.2"/>
    </source>
</evidence>
<dbReference type="PaxDb" id="3880-AET03236"/>
<evidence type="ECO:0000313" key="7">
    <source>
        <dbReference type="Proteomes" id="UP000265566"/>
    </source>
</evidence>
<evidence type="ECO:0000313" key="4">
    <source>
        <dbReference type="EMBL" id="RHN41461.1"/>
    </source>
</evidence>
<dbReference type="Gene3D" id="1.20.1280.50">
    <property type="match status" value="1"/>
</dbReference>
<organism evidence="3 6">
    <name type="scientific">Medicago truncatula</name>
    <name type="common">Barrel medic</name>
    <name type="synonym">Medicago tribuloides</name>
    <dbReference type="NCBI Taxonomy" id="3880"/>
    <lineage>
        <taxon>Eukaryota</taxon>
        <taxon>Viridiplantae</taxon>
        <taxon>Streptophyta</taxon>
        <taxon>Embryophyta</taxon>
        <taxon>Tracheophyta</taxon>
        <taxon>Spermatophyta</taxon>
        <taxon>Magnoliopsida</taxon>
        <taxon>eudicotyledons</taxon>
        <taxon>Gunneridae</taxon>
        <taxon>Pentapetalae</taxon>
        <taxon>rosids</taxon>
        <taxon>fabids</taxon>
        <taxon>Fabales</taxon>
        <taxon>Fabaceae</taxon>
        <taxon>Papilionoideae</taxon>
        <taxon>50 kb inversion clade</taxon>
        <taxon>NPAAA clade</taxon>
        <taxon>Hologalegina</taxon>
        <taxon>IRL clade</taxon>
        <taxon>Trifolieae</taxon>
        <taxon>Medicago</taxon>
    </lineage>
</organism>
<dbReference type="SMART" id="SM00256">
    <property type="entry name" value="FBOX"/>
    <property type="match status" value="1"/>
</dbReference>
<keyword evidence="6" id="KW-1185">Reference proteome</keyword>
<evidence type="ECO:0000313" key="5">
    <source>
        <dbReference type="EnsemblPlants" id="AET03236"/>
    </source>
</evidence>
<dbReference type="STRING" id="3880.G7LGY7"/>
<dbReference type="Proteomes" id="UP000265566">
    <property type="component" value="Chromosome 8"/>
</dbReference>
<reference evidence="7" key="4">
    <citation type="journal article" date="2018" name="Nat. Plants">
        <title>Whole-genome landscape of Medicago truncatula symbiotic genes.</title>
        <authorList>
            <person name="Pecrix Y."/>
            <person name="Staton S.E."/>
            <person name="Sallet E."/>
            <person name="Lelandais-Briere C."/>
            <person name="Moreau S."/>
            <person name="Carrere S."/>
            <person name="Blein T."/>
            <person name="Jardinaud M.F."/>
            <person name="Latrasse D."/>
            <person name="Zouine M."/>
            <person name="Zahm M."/>
            <person name="Kreplak J."/>
            <person name="Mayjonade B."/>
            <person name="Satge C."/>
            <person name="Perez M."/>
            <person name="Cauet S."/>
            <person name="Marande W."/>
            <person name="Chantry-Darmon C."/>
            <person name="Lopez-Roques C."/>
            <person name="Bouchez O."/>
            <person name="Berard A."/>
            <person name="Debelle F."/>
            <person name="Munos S."/>
            <person name="Bendahmane A."/>
            <person name="Berges H."/>
            <person name="Niebel A."/>
            <person name="Buitink J."/>
            <person name="Frugier F."/>
            <person name="Benhamed M."/>
            <person name="Crespi M."/>
            <person name="Gouzy J."/>
            <person name="Gamas P."/>
        </authorList>
    </citation>
    <scope>NUCLEOTIDE SEQUENCE [LARGE SCALE GENOMIC DNA]</scope>
    <source>
        <strain evidence="7">cv. Jemalong A17</strain>
    </source>
</reference>
<sequence length="403" mass="46362">MDLPHRPSQSRRPPNSPSSQPIFPDEILTEILSHLPVKSLIQIRSVSKFFNSLISDPIFIKMQLHRSAENPHLTLVSGKSVAEFRLVTVPLTQLVENPLITFPDNPPSFTSSVMDQCWLVGSCNGLLCFAHYSALDHSYRDTWLRVYNPATKILSKRLGYFQDYCKDCRYFFSRYTFGYDNLTRTYKVVALRLIGDGTTILRTEVKVFRLGDNVWRCIEGFDVAPLRLTLPSENHGVYLNGTLYWLALHNCFNAVRFYDSSGITIDQFVIISLDLSTETHTQLLPPRGFNEVPHVEPTICVLLKCLCFCHDFKQTHFVIWKMEELGVEESWTQLLKVSYQNLQPIVSWLPLHLSQNSNALLLANKQNCQAIIYNLKDNIVERTTNKGWWIFCKDYVESLVSIS</sequence>
<dbReference type="OrthoDB" id="591557at2759"/>
<dbReference type="Pfam" id="PF00646">
    <property type="entry name" value="F-box"/>
    <property type="match status" value="1"/>
</dbReference>
<reference evidence="5" key="3">
    <citation type="submission" date="2015-04" db="UniProtKB">
        <authorList>
            <consortium name="EnsemblPlants"/>
        </authorList>
    </citation>
    <scope>IDENTIFICATION</scope>
    <source>
        <strain evidence="5">cv. Jemalong A17</strain>
    </source>
</reference>
<accession>A0A0C3Y1U3</accession>
<evidence type="ECO:0000259" key="2">
    <source>
        <dbReference type="PROSITE" id="PS50181"/>
    </source>
</evidence>
<name>G7LGY7_MEDTR</name>
<accession>G7LGY7</accession>
<dbReference type="InterPro" id="IPR001810">
    <property type="entry name" value="F-box_dom"/>
</dbReference>
<dbReference type="InterPro" id="IPR017451">
    <property type="entry name" value="F-box-assoc_interact_dom"/>
</dbReference>
<dbReference type="Proteomes" id="UP000002051">
    <property type="component" value="Chromosome 8"/>
</dbReference>